<reference evidence="2 3" key="1">
    <citation type="submission" date="2016-05" db="EMBL/GenBank/DDBJ databases">
        <title>Draft genome sequence of a porcine commensal Rothia nasimurium.</title>
        <authorList>
            <person name="Gaiser R.A."/>
            <person name="Van Baarlen P."/>
            <person name="Wells J.M."/>
        </authorList>
    </citation>
    <scope>NUCLEOTIDE SEQUENCE [LARGE SCALE GENOMIC DNA]</scope>
    <source>
        <strain evidence="2 3">PT-32</strain>
    </source>
</reference>
<sequence>MLVAGCSSPPQNFEELTAEEANAEHITALEGWIYPPADAEKARRGFVERCVKAAGGTYAEPESAQSLETAVYTGRSTKELIESGYEALPDTKLRATAEFDDAGLASYLGQGGQTFTVTFMEYSSGEIDSAGCMAQSYEYIYGSAENGIKAALLAPQFGQAIAESLRADEKYIQLQSDWAGCMQEDGFDQATSTDAAVYAASLLDEKTAKSMLERDIFCRESLNFDSSVSDIKNSYYESVYQRLEQFSEELHAIHATASERVAADASNPQTTSPVTLPTPSESPSGS</sequence>
<protein>
    <submittedName>
        <fullName evidence="2">Uncharacterized protein</fullName>
    </submittedName>
</protein>
<feature type="region of interest" description="Disordered" evidence="1">
    <location>
        <begin position="258"/>
        <end position="286"/>
    </location>
</feature>
<evidence type="ECO:0000256" key="1">
    <source>
        <dbReference type="SAM" id="MobiDB-lite"/>
    </source>
</evidence>
<dbReference type="AlphaFoldDB" id="A0A1Y1RS72"/>
<accession>A0A1Y1RS72</accession>
<comment type="caution">
    <text evidence="2">The sequence shown here is derived from an EMBL/GenBank/DDBJ whole genome shotgun (WGS) entry which is preliminary data.</text>
</comment>
<name>A0A1Y1RS72_9MICC</name>
<organism evidence="2 3">
    <name type="scientific">Rothia nasimurium</name>
    <dbReference type="NCBI Taxonomy" id="85336"/>
    <lineage>
        <taxon>Bacteria</taxon>
        <taxon>Bacillati</taxon>
        <taxon>Actinomycetota</taxon>
        <taxon>Actinomycetes</taxon>
        <taxon>Micrococcales</taxon>
        <taxon>Micrococcaceae</taxon>
        <taxon>Rothia</taxon>
    </lineage>
</organism>
<dbReference type="Proteomes" id="UP000192359">
    <property type="component" value="Unassembled WGS sequence"/>
</dbReference>
<evidence type="ECO:0000313" key="3">
    <source>
        <dbReference type="Proteomes" id="UP000192359"/>
    </source>
</evidence>
<dbReference type="EMBL" id="LXWF01000011">
    <property type="protein sequence ID" value="ORC22230.1"/>
    <property type="molecule type" value="Genomic_DNA"/>
</dbReference>
<keyword evidence="3" id="KW-1185">Reference proteome</keyword>
<proteinExistence type="predicted"/>
<feature type="compositionally biased region" description="Polar residues" evidence="1">
    <location>
        <begin position="266"/>
        <end position="286"/>
    </location>
</feature>
<gene>
    <name evidence="2" type="ORF">A7979_01760</name>
</gene>
<evidence type="ECO:0000313" key="2">
    <source>
        <dbReference type="EMBL" id="ORC22230.1"/>
    </source>
</evidence>